<feature type="non-terminal residue" evidence="1">
    <location>
        <position position="1"/>
    </location>
</feature>
<dbReference type="AlphaFoldDB" id="A0A7U2ESB6"/>
<gene>
    <name evidence="1" type="ORF">JI435_019770</name>
</gene>
<accession>A0A7U2ESB6</accession>
<dbReference type="Proteomes" id="UP000663193">
    <property type="component" value="Chromosome 2"/>
</dbReference>
<protein>
    <submittedName>
        <fullName evidence="1">Uncharacterized protein</fullName>
    </submittedName>
</protein>
<name>A0A7U2ESB6_PHANO</name>
<dbReference type="EMBL" id="CP069024">
    <property type="protein sequence ID" value="QRC91777.1"/>
    <property type="molecule type" value="Genomic_DNA"/>
</dbReference>
<proteinExistence type="predicted"/>
<sequence length="88" mass="9855">LRHRSAAVTLNTLPATRSLFFYVLGLGLLHGHTLSSYPRARFVCPCLCAAYRQHVSAAQKRTGLPARIKFYGLVRCPAPMHNFTRART</sequence>
<keyword evidence="2" id="KW-1185">Reference proteome</keyword>
<reference evidence="2" key="1">
    <citation type="journal article" date="2021" name="BMC Genomics">
        <title>Chromosome-level genome assembly and manually-curated proteome of model necrotroph Parastagonospora nodorum Sn15 reveals a genome-wide trove of candidate effector homologs, and redundancy of virulence-related functions within an accessory chromosome.</title>
        <authorList>
            <person name="Bertazzoni S."/>
            <person name="Jones D.A.B."/>
            <person name="Phan H.T."/>
            <person name="Tan K.-C."/>
            <person name="Hane J.K."/>
        </authorList>
    </citation>
    <scope>NUCLEOTIDE SEQUENCE [LARGE SCALE GENOMIC DNA]</scope>
    <source>
        <strain evidence="2">SN15 / ATCC MYA-4574 / FGSC 10173)</strain>
    </source>
</reference>
<evidence type="ECO:0000313" key="2">
    <source>
        <dbReference type="Proteomes" id="UP000663193"/>
    </source>
</evidence>
<dbReference type="VEuPathDB" id="FungiDB:JI435_019770"/>
<evidence type="ECO:0000313" key="1">
    <source>
        <dbReference type="EMBL" id="QRC91777.1"/>
    </source>
</evidence>
<organism evidence="1 2">
    <name type="scientific">Phaeosphaeria nodorum (strain SN15 / ATCC MYA-4574 / FGSC 10173)</name>
    <name type="common">Glume blotch fungus</name>
    <name type="synonym">Parastagonospora nodorum</name>
    <dbReference type="NCBI Taxonomy" id="321614"/>
    <lineage>
        <taxon>Eukaryota</taxon>
        <taxon>Fungi</taxon>
        <taxon>Dikarya</taxon>
        <taxon>Ascomycota</taxon>
        <taxon>Pezizomycotina</taxon>
        <taxon>Dothideomycetes</taxon>
        <taxon>Pleosporomycetidae</taxon>
        <taxon>Pleosporales</taxon>
        <taxon>Pleosporineae</taxon>
        <taxon>Phaeosphaeriaceae</taxon>
        <taxon>Parastagonospora</taxon>
    </lineage>
</organism>